<gene>
    <name evidence="2" type="ORF">GCM10022226_24760</name>
</gene>
<keyword evidence="3" id="KW-1185">Reference proteome</keyword>
<dbReference type="EMBL" id="BAAAZR010000004">
    <property type="protein sequence ID" value="GAA3804008.1"/>
    <property type="molecule type" value="Genomic_DNA"/>
</dbReference>
<name>A0ABP7I1J7_9ACTN</name>
<sequence length="110" mass="12490">MLVVLTMRRIIGHPSGDSPVDGRRMLALLPRHWRKDLREGGGHIAIRIDTDDNTTTAQIRAQVVATLTNPEISRWRLVSCETVTPPRVHQPARPTPVPTARHIHQRSEWN</sequence>
<organism evidence="2 3">
    <name type="scientific">Sphaerisporangium flaviroseum</name>
    <dbReference type="NCBI Taxonomy" id="509199"/>
    <lineage>
        <taxon>Bacteria</taxon>
        <taxon>Bacillati</taxon>
        <taxon>Actinomycetota</taxon>
        <taxon>Actinomycetes</taxon>
        <taxon>Streptosporangiales</taxon>
        <taxon>Streptosporangiaceae</taxon>
        <taxon>Sphaerisporangium</taxon>
    </lineage>
</organism>
<accession>A0ABP7I1J7</accession>
<proteinExistence type="predicted"/>
<dbReference type="RefSeq" id="WP_344938079.1">
    <property type="nucleotide sequence ID" value="NZ_BAAAZR010000004.1"/>
</dbReference>
<evidence type="ECO:0000256" key="1">
    <source>
        <dbReference type="SAM" id="MobiDB-lite"/>
    </source>
</evidence>
<feature type="region of interest" description="Disordered" evidence="1">
    <location>
        <begin position="86"/>
        <end position="110"/>
    </location>
</feature>
<comment type="caution">
    <text evidence="2">The sequence shown here is derived from an EMBL/GenBank/DDBJ whole genome shotgun (WGS) entry which is preliminary data.</text>
</comment>
<protein>
    <recommendedName>
        <fullName evidence="4">DUF2218 domain-containing protein</fullName>
    </recommendedName>
</protein>
<dbReference type="Proteomes" id="UP001500888">
    <property type="component" value="Unassembled WGS sequence"/>
</dbReference>
<evidence type="ECO:0000313" key="3">
    <source>
        <dbReference type="Proteomes" id="UP001500888"/>
    </source>
</evidence>
<reference evidence="3" key="1">
    <citation type="journal article" date="2019" name="Int. J. Syst. Evol. Microbiol.">
        <title>The Global Catalogue of Microorganisms (GCM) 10K type strain sequencing project: providing services to taxonomists for standard genome sequencing and annotation.</title>
        <authorList>
            <consortium name="The Broad Institute Genomics Platform"/>
            <consortium name="The Broad Institute Genome Sequencing Center for Infectious Disease"/>
            <person name="Wu L."/>
            <person name="Ma J."/>
        </authorList>
    </citation>
    <scope>NUCLEOTIDE SEQUENCE [LARGE SCALE GENOMIC DNA]</scope>
    <source>
        <strain evidence="3">JCM 16908</strain>
    </source>
</reference>
<evidence type="ECO:0008006" key="4">
    <source>
        <dbReference type="Google" id="ProtNLM"/>
    </source>
</evidence>
<evidence type="ECO:0000313" key="2">
    <source>
        <dbReference type="EMBL" id="GAA3804008.1"/>
    </source>
</evidence>